<proteinExistence type="predicted"/>
<gene>
    <name evidence="1" type="ORF">SAMN04487935_3659</name>
</gene>
<reference evidence="1 2" key="1">
    <citation type="submission" date="2016-10" db="EMBL/GenBank/DDBJ databases">
        <authorList>
            <person name="de Groot N.N."/>
        </authorList>
    </citation>
    <scope>NUCLEOTIDE SEQUENCE [LARGE SCALE GENOMIC DNA]</scope>
    <source>
        <strain evidence="1 2">CGMCC 1.10076</strain>
    </source>
</reference>
<protein>
    <recommendedName>
        <fullName evidence="3">DUF2188 domain-containing protein</fullName>
    </recommendedName>
</protein>
<evidence type="ECO:0000313" key="1">
    <source>
        <dbReference type="EMBL" id="SDK55349.1"/>
    </source>
</evidence>
<dbReference type="OrthoDB" id="7871279at2"/>
<keyword evidence="2" id="KW-1185">Reference proteome</keyword>
<evidence type="ECO:0000313" key="2">
    <source>
        <dbReference type="Proteomes" id="UP000199580"/>
    </source>
</evidence>
<organism evidence="1 2">
    <name type="scientific">Flavobacterium noncentrifugens</name>
    <dbReference type="NCBI Taxonomy" id="1128970"/>
    <lineage>
        <taxon>Bacteria</taxon>
        <taxon>Pseudomonadati</taxon>
        <taxon>Bacteroidota</taxon>
        <taxon>Flavobacteriia</taxon>
        <taxon>Flavobacteriales</taxon>
        <taxon>Flavobacteriaceae</taxon>
        <taxon>Flavobacterium</taxon>
    </lineage>
</organism>
<evidence type="ECO:0008006" key="3">
    <source>
        <dbReference type="Google" id="ProtNLM"/>
    </source>
</evidence>
<sequence length="65" mass="7099">MKQIHILKTVKGWTAKCNSAPADLISGADKNVVVKEAVGLAKRLYGKAVIFIHGLDGRILEQRDI</sequence>
<name>A0A1G9CUP6_9FLAO</name>
<dbReference type="RefSeq" id="WP_091399025.1">
    <property type="nucleotide sequence ID" value="NZ_BKAI01000010.1"/>
</dbReference>
<dbReference type="EMBL" id="FNEZ01000007">
    <property type="protein sequence ID" value="SDK55349.1"/>
    <property type="molecule type" value="Genomic_DNA"/>
</dbReference>
<dbReference type="AlphaFoldDB" id="A0A1G9CUP6"/>
<accession>A0A1G9CUP6</accession>
<dbReference type="Proteomes" id="UP000199580">
    <property type="component" value="Unassembled WGS sequence"/>
</dbReference>